<dbReference type="Gene3D" id="3.90.79.10">
    <property type="entry name" value="Nucleoside Triphosphate Pyrophosphohydrolase"/>
    <property type="match status" value="1"/>
</dbReference>
<dbReference type="AlphaFoldDB" id="A0A0Q9YIH0"/>
<keyword evidence="4 8" id="KW-0378">Hydrolase</keyword>
<reference evidence="9" key="3">
    <citation type="submission" date="2021-06" db="EMBL/GenBank/DDBJ databases">
        <title>Genomic Description and Analysis of Intracellular Bacteria, Candidatus Berkiella cookevillensis and Candidatus Berkiella aquae.</title>
        <authorList>
            <person name="Kidane D.T."/>
            <person name="Mehari Y.T."/>
            <person name="Rice F.C."/>
            <person name="Arivett B.A."/>
            <person name="Farone A.L."/>
            <person name="Berk S.G."/>
            <person name="Farone M.B."/>
        </authorList>
    </citation>
    <scope>NUCLEOTIDE SEQUENCE</scope>
    <source>
        <strain evidence="9">HT99</strain>
    </source>
</reference>
<keyword evidence="10" id="KW-1185">Reference proteome</keyword>
<evidence type="ECO:0000256" key="4">
    <source>
        <dbReference type="ARBA" id="ARBA00022801"/>
    </source>
</evidence>
<dbReference type="Proteomes" id="UP000051497">
    <property type="component" value="Unassembled WGS sequence"/>
</dbReference>
<gene>
    <name evidence="9" type="ORF">HT99x_009615</name>
    <name evidence="8" type="ORF">HT99x_02480</name>
</gene>
<reference evidence="9" key="2">
    <citation type="journal article" date="2016" name="Genome Announc.">
        <title>Draft Genome Sequences of Two Novel Amoeba-Resistant Intranuclear Bacteria, 'Candidatus Berkiella cookevillensis' and 'Candidatus Berkiella aquae'.</title>
        <authorList>
            <person name="Mehari Y.T."/>
            <person name="Arivett B.A."/>
            <person name="Farone A.L."/>
            <person name="Gunderson J.H."/>
            <person name="Farone M.B."/>
        </authorList>
    </citation>
    <scope>NUCLEOTIDE SEQUENCE</scope>
    <source>
        <strain evidence="9">HT99</strain>
    </source>
</reference>
<protein>
    <submittedName>
        <fullName evidence="9">CoA pyrophosphatase</fullName>
    </submittedName>
    <submittedName>
        <fullName evidence="8">Putative NUDIX hydrolase</fullName>
    </submittedName>
</protein>
<dbReference type="PROSITE" id="PS51462">
    <property type="entry name" value="NUDIX"/>
    <property type="match status" value="1"/>
</dbReference>
<dbReference type="EMBL" id="LKAJ02000001">
    <property type="protein sequence ID" value="MCS5711692.1"/>
    <property type="molecule type" value="Genomic_DNA"/>
</dbReference>
<evidence type="ECO:0000256" key="1">
    <source>
        <dbReference type="ARBA" id="ARBA00001936"/>
    </source>
</evidence>
<keyword evidence="3" id="KW-0479">Metal-binding</keyword>
<dbReference type="STRING" id="295108.HT99x_02480"/>
<dbReference type="InterPro" id="IPR000086">
    <property type="entry name" value="NUDIX_hydrolase_dom"/>
</dbReference>
<dbReference type="CDD" id="cd03426">
    <property type="entry name" value="NUDIX_CoAse_Nudt7"/>
    <property type="match status" value="1"/>
</dbReference>
<evidence type="ECO:0000313" key="9">
    <source>
        <dbReference type="EMBL" id="MCS5711692.1"/>
    </source>
</evidence>
<dbReference type="EMBL" id="LKAJ01000012">
    <property type="protein sequence ID" value="KRG20384.1"/>
    <property type="molecule type" value="Genomic_DNA"/>
</dbReference>
<evidence type="ECO:0000313" key="10">
    <source>
        <dbReference type="Proteomes" id="UP000051497"/>
    </source>
</evidence>
<evidence type="ECO:0000256" key="6">
    <source>
        <dbReference type="ARBA" id="ARBA00023211"/>
    </source>
</evidence>
<dbReference type="InterPro" id="IPR015797">
    <property type="entry name" value="NUDIX_hydrolase-like_dom_sf"/>
</dbReference>
<comment type="cofactor">
    <cofactor evidence="2">
        <name>Mg(2+)</name>
        <dbReference type="ChEBI" id="CHEBI:18420"/>
    </cofactor>
</comment>
<sequence length="202" mass="22559">MTLIELFNRHTPEEIYAQLRLIAKDLQIPQDPLTATPTPAAVMIPLIEHSEPTILLTQRTIHLSSHPGQISFPGGRMDPTDIDLTACALRETQEEVGISADKIVVATDLGLWPSYTGYVVKPFIGIIKPPVEYTPCSYEVAEIFEVPLSVIRDLSRYELVHKAEPITHHYYQLVYQDKVIWGLTAGLLRLLAAYLAPSFATP</sequence>
<dbReference type="PANTHER" id="PTHR12992:SF11">
    <property type="entry name" value="MITOCHONDRIAL COENZYME A DIPHOSPHATASE NUDT8"/>
    <property type="match status" value="1"/>
</dbReference>
<dbReference type="OrthoDB" id="9802805at2"/>
<dbReference type="NCBIfam" id="NF007980">
    <property type="entry name" value="PRK10707.1"/>
    <property type="match status" value="1"/>
</dbReference>
<reference evidence="8" key="1">
    <citation type="submission" date="2015-09" db="EMBL/GenBank/DDBJ databases">
        <title>Draft Genome Sequences of Two Novel Amoeba-resistant Intranuclear Bacteria, Candidatus Berkiella cookevillensis and Candidatus Berkiella aquae.</title>
        <authorList>
            <person name="Mehari Y.T."/>
            <person name="Arivett B.A."/>
            <person name="Farone A.L."/>
            <person name="Gunderson J.H."/>
            <person name="Farone M.B."/>
        </authorList>
    </citation>
    <scope>NUCLEOTIDE SEQUENCE [LARGE SCALE GENOMIC DNA]</scope>
    <source>
        <strain evidence="8">HT99</strain>
    </source>
</reference>
<name>A0A0Q9YIH0_9GAMM</name>
<evidence type="ECO:0000256" key="3">
    <source>
        <dbReference type="ARBA" id="ARBA00022723"/>
    </source>
</evidence>
<dbReference type="PATRIC" id="fig|1590043.3.peg.2528"/>
<dbReference type="PANTHER" id="PTHR12992">
    <property type="entry name" value="NUDIX HYDROLASE"/>
    <property type="match status" value="1"/>
</dbReference>
<dbReference type="GO" id="GO:0010945">
    <property type="term" value="F:coenzyme A diphosphatase activity"/>
    <property type="evidence" value="ECO:0007669"/>
    <property type="project" value="InterPro"/>
</dbReference>
<comment type="cofactor">
    <cofactor evidence="1">
        <name>Mn(2+)</name>
        <dbReference type="ChEBI" id="CHEBI:29035"/>
    </cofactor>
</comment>
<evidence type="ECO:0000256" key="5">
    <source>
        <dbReference type="ARBA" id="ARBA00022842"/>
    </source>
</evidence>
<dbReference type="RefSeq" id="WP_075067094.1">
    <property type="nucleotide sequence ID" value="NZ_LKAJ02000001.1"/>
</dbReference>
<dbReference type="Pfam" id="PF00293">
    <property type="entry name" value="NUDIX"/>
    <property type="match status" value="1"/>
</dbReference>
<evidence type="ECO:0000259" key="7">
    <source>
        <dbReference type="PROSITE" id="PS51462"/>
    </source>
</evidence>
<dbReference type="InterPro" id="IPR045121">
    <property type="entry name" value="CoAse"/>
</dbReference>
<accession>A0A0Q9YIH0</accession>
<dbReference type="SUPFAM" id="SSF55811">
    <property type="entry name" value="Nudix"/>
    <property type="match status" value="1"/>
</dbReference>
<organism evidence="8">
    <name type="scientific">Candidatus Berkiella aquae</name>
    <dbReference type="NCBI Taxonomy" id="295108"/>
    <lineage>
        <taxon>Bacteria</taxon>
        <taxon>Pseudomonadati</taxon>
        <taxon>Pseudomonadota</taxon>
        <taxon>Gammaproteobacteria</taxon>
        <taxon>Candidatus Berkiellales</taxon>
        <taxon>Candidatus Berkiellaceae</taxon>
        <taxon>Candidatus Berkiella</taxon>
    </lineage>
</organism>
<proteinExistence type="predicted"/>
<dbReference type="GO" id="GO:0046872">
    <property type="term" value="F:metal ion binding"/>
    <property type="evidence" value="ECO:0007669"/>
    <property type="project" value="UniProtKB-KW"/>
</dbReference>
<feature type="domain" description="Nudix hydrolase" evidence="7">
    <location>
        <begin position="37"/>
        <end position="168"/>
    </location>
</feature>
<keyword evidence="5" id="KW-0460">Magnesium</keyword>
<evidence type="ECO:0000256" key="2">
    <source>
        <dbReference type="ARBA" id="ARBA00001946"/>
    </source>
</evidence>
<evidence type="ECO:0000313" key="8">
    <source>
        <dbReference type="EMBL" id="KRG20384.1"/>
    </source>
</evidence>
<comment type="caution">
    <text evidence="8">The sequence shown here is derived from an EMBL/GenBank/DDBJ whole genome shotgun (WGS) entry which is preliminary data.</text>
</comment>
<keyword evidence="6" id="KW-0464">Manganese</keyword>